<dbReference type="SMART" id="SM01257">
    <property type="entry name" value="KRAP_IP3R_bind"/>
    <property type="match status" value="1"/>
</dbReference>
<dbReference type="GO" id="GO:0005102">
    <property type="term" value="F:signaling receptor binding"/>
    <property type="evidence" value="ECO:0007669"/>
    <property type="project" value="InterPro"/>
</dbReference>
<feature type="compositionally biased region" description="Basic and acidic residues" evidence="1">
    <location>
        <begin position="550"/>
        <end position="565"/>
    </location>
</feature>
<feature type="compositionally biased region" description="Basic residues" evidence="1">
    <location>
        <begin position="289"/>
        <end position="304"/>
    </location>
</feature>
<gene>
    <name evidence="3" type="ORF">SKAU_G00075860</name>
</gene>
<evidence type="ECO:0000313" key="4">
    <source>
        <dbReference type="Proteomes" id="UP001152622"/>
    </source>
</evidence>
<proteinExistence type="predicted"/>
<dbReference type="PANTHER" id="PTHR17469">
    <property type="entry name" value="SPERM SPECIFIC ANTIGEN 2-RELATED"/>
    <property type="match status" value="1"/>
</dbReference>
<feature type="region of interest" description="Disordered" evidence="1">
    <location>
        <begin position="534"/>
        <end position="660"/>
    </location>
</feature>
<organism evidence="3 4">
    <name type="scientific">Synaphobranchus kaupii</name>
    <name type="common">Kaup's arrowtooth eel</name>
    <dbReference type="NCBI Taxonomy" id="118154"/>
    <lineage>
        <taxon>Eukaryota</taxon>
        <taxon>Metazoa</taxon>
        <taxon>Chordata</taxon>
        <taxon>Craniata</taxon>
        <taxon>Vertebrata</taxon>
        <taxon>Euteleostomi</taxon>
        <taxon>Actinopterygii</taxon>
        <taxon>Neopterygii</taxon>
        <taxon>Teleostei</taxon>
        <taxon>Anguilliformes</taxon>
        <taxon>Synaphobranchidae</taxon>
        <taxon>Synaphobranchus</taxon>
    </lineage>
</organism>
<dbReference type="InterPro" id="IPR029325">
    <property type="entry name" value="ITPR-bd"/>
</dbReference>
<dbReference type="InterPro" id="IPR043444">
    <property type="entry name" value="TESPA1-like"/>
</dbReference>
<accession>A0A9Q1G860</accession>
<evidence type="ECO:0000256" key="1">
    <source>
        <dbReference type="SAM" id="MobiDB-lite"/>
    </source>
</evidence>
<evidence type="ECO:0000259" key="2">
    <source>
        <dbReference type="SMART" id="SM01257"/>
    </source>
</evidence>
<feature type="region of interest" description="Disordered" evidence="1">
    <location>
        <begin position="440"/>
        <end position="471"/>
    </location>
</feature>
<dbReference type="EMBL" id="JAINUF010000002">
    <property type="protein sequence ID" value="KAJ8377006.1"/>
    <property type="molecule type" value="Genomic_DNA"/>
</dbReference>
<feature type="compositionally biased region" description="Polar residues" evidence="1">
    <location>
        <begin position="261"/>
        <end position="272"/>
    </location>
</feature>
<evidence type="ECO:0000313" key="3">
    <source>
        <dbReference type="EMBL" id="KAJ8377006.1"/>
    </source>
</evidence>
<dbReference type="AlphaFoldDB" id="A0A9Q1G860"/>
<dbReference type="Proteomes" id="UP001152622">
    <property type="component" value="Chromosome 2"/>
</dbReference>
<comment type="caution">
    <text evidence="3">The sequence shown here is derived from an EMBL/GenBank/DDBJ whole genome shotgun (WGS) entry which is preliminary data.</text>
</comment>
<feature type="region of interest" description="Disordered" evidence="1">
    <location>
        <begin position="227"/>
        <end position="246"/>
    </location>
</feature>
<feature type="compositionally biased region" description="Low complexity" evidence="1">
    <location>
        <begin position="581"/>
        <end position="594"/>
    </location>
</feature>
<dbReference type="OrthoDB" id="6088188at2759"/>
<name>A0A9Q1G860_SYNKA</name>
<dbReference type="Pfam" id="PF14722">
    <property type="entry name" value="KRAP_IP3R_bind"/>
    <property type="match status" value="1"/>
</dbReference>
<keyword evidence="4" id="KW-1185">Reference proteome</keyword>
<sequence length="921" mass="100723">MCEEGAEMPAEAVNRCNTDKRASLVASKVKWSRVDEEPRPILNADGKAGNYKQDSVQQWLITSCQEPVKSDSDLEATEPLKRQPSSEDDLVLGVEASLYGKNPAVNTVQEFLRSQQLRASLVRWNSLTSAISAHSGTLSVMDVLNLWHDDPEELLLELGFGCEEPDISVRIPARFINHQSQARGINLQVFLDAQKNRMDLENPDVSNRFRQLEVLQQVTSAFSALVPMPPPPPAPAGAKLSAAARERRKKLSMLFRRASKKTLSMNQSQQSLPGDPSANQEHDPSDRRAARKHSRPGPPRKRWPRPSGGGAESPLRKKSPGDMKAPESFEIEEIHSFDEGSAGRTAAETGEVADAKFMRTNSCQSDSSGFLEEPVIPCLSLQASPVPELIKALHTLSGDSTDNQENSEFPNIMDSRSSLKECSDIPYGTVRDIMWNESSKLPCSSSQGHQGAAESAQTAGPEPDGTTDRDGRDIFQYNAVEMGTRFVPNQMCDDGEDPGAGMSSFGETEIDRAVRSASPGEPVTLLCHKCKNSLPPHGGTVAHRGGSETGWREESLDSDFPHQEESEAEVGSESPRRDWASFGSSKSVSVQMSSTLPSVSQTTRRRCPAPPLDLQREIADAMATATSSRGRGRRLSQGRSRKRSASLDTGLAREEEEEEEEEVGRWEAGLIAGAAWCCCVCDHRCSCCSSHTHRPAGEHNGPALQQLHHTASRCSAFTFSLDELEGMMRCMRKFRCVLGEIEERAQEEETQVYNIFSDLDREDMASVQELRGEVRKEAELLETQLTELAQHCDAGITTKMQRLLDEQSQLCMQLRIPLETPRWGPALSRQATPAGPASPMQSRASGRTVATQCCLLPDLLVSGASMTGALPGTQCSSPPPEGDLTTARVATQLNQPDKQDLLAFCGFLSKPQGFVTALGQQ</sequence>
<feature type="region of interest" description="Disordered" evidence="1">
    <location>
        <begin position="824"/>
        <end position="843"/>
    </location>
</feature>
<protein>
    <recommendedName>
        <fullName evidence="2">ITPR-interacting domain-containing protein</fullName>
    </recommendedName>
</protein>
<dbReference type="PANTHER" id="PTHR17469:SF14">
    <property type="entry name" value="PROTEIN ITPRID1"/>
    <property type="match status" value="1"/>
</dbReference>
<feature type="compositionally biased region" description="Polar residues" evidence="1">
    <location>
        <begin position="440"/>
        <end position="449"/>
    </location>
</feature>
<feature type="domain" description="ITPR-interacting" evidence="2">
    <location>
        <begin position="119"/>
        <end position="262"/>
    </location>
</feature>
<reference evidence="3" key="1">
    <citation type="journal article" date="2023" name="Science">
        <title>Genome structures resolve the early diversification of teleost fishes.</title>
        <authorList>
            <person name="Parey E."/>
            <person name="Louis A."/>
            <person name="Montfort J."/>
            <person name="Bouchez O."/>
            <person name="Roques C."/>
            <person name="Iampietro C."/>
            <person name="Lluch J."/>
            <person name="Castinel A."/>
            <person name="Donnadieu C."/>
            <person name="Desvignes T."/>
            <person name="Floi Bucao C."/>
            <person name="Jouanno E."/>
            <person name="Wen M."/>
            <person name="Mejri S."/>
            <person name="Dirks R."/>
            <person name="Jansen H."/>
            <person name="Henkel C."/>
            <person name="Chen W.J."/>
            <person name="Zahm M."/>
            <person name="Cabau C."/>
            <person name="Klopp C."/>
            <person name="Thompson A.W."/>
            <person name="Robinson-Rechavi M."/>
            <person name="Braasch I."/>
            <person name="Lecointre G."/>
            <person name="Bobe J."/>
            <person name="Postlethwait J.H."/>
            <person name="Berthelot C."/>
            <person name="Roest Crollius H."/>
            <person name="Guiguen Y."/>
        </authorList>
    </citation>
    <scope>NUCLEOTIDE SEQUENCE</scope>
    <source>
        <strain evidence="3">WJC10195</strain>
    </source>
</reference>
<feature type="region of interest" description="Disordered" evidence="1">
    <location>
        <begin position="258"/>
        <end position="324"/>
    </location>
</feature>
<feature type="compositionally biased region" description="Basic residues" evidence="1">
    <location>
        <begin position="630"/>
        <end position="644"/>
    </location>
</feature>